<keyword evidence="2" id="KW-0472">Membrane</keyword>
<dbReference type="HOGENOM" id="CLU_124995_0_0_11"/>
<dbReference type="KEGG" id="sct:SCAT_2090"/>
<accession>G8WZE7</accession>
<evidence type="ECO:0000313" key="4">
    <source>
        <dbReference type="Proteomes" id="UP000007842"/>
    </source>
</evidence>
<dbReference type="eggNOG" id="ENOG50324Y8">
    <property type="taxonomic scope" value="Bacteria"/>
</dbReference>
<accession>F8JVF9</accession>
<reference evidence="4" key="1">
    <citation type="submission" date="2011-12" db="EMBL/GenBank/DDBJ databases">
        <title>Complete genome sequence of Streptomyces cattleya strain DSM 46488.</title>
        <authorList>
            <person name="Ou H.-Y."/>
            <person name="Li P."/>
            <person name="Zhao C."/>
            <person name="O'Hagan D."/>
            <person name="Deng Z."/>
        </authorList>
    </citation>
    <scope>NUCLEOTIDE SEQUENCE [LARGE SCALE GENOMIC DNA]</scope>
    <source>
        <strain evidence="4">ATCC 35852 / DSM 46488 / JCM 4925 / NBRC 14057 / NRRL 8057</strain>
    </source>
</reference>
<dbReference type="RefSeq" id="WP_014142837.1">
    <property type="nucleotide sequence ID" value="NC_016111.1"/>
</dbReference>
<feature type="transmembrane region" description="Helical" evidence="2">
    <location>
        <begin position="100"/>
        <end position="133"/>
    </location>
</feature>
<organism evidence="3 4">
    <name type="scientific">Streptantibioticus cattleyicolor (strain ATCC 35852 / DSM 46488 / JCM 4925 / NBRC 14057 / NRRL 8057)</name>
    <name type="common">Streptomyces cattleya</name>
    <dbReference type="NCBI Taxonomy" id="1003195"/>
    <lineage>
        <taxon>Bacteria</taxon>
        <taxon>Bacillati</taxon>
        <taxon>Actinomycetota</taxon>
        <taxon>Actinomycetes</taxon>
        <taxon>Kitasatosporales</taxon>
        <taxon>Streptomycetaceae</taxon>
        <taxon>Streptantibioticus</taxon>
    </lineage>
</organism>
<keyword evidence="4" id="KW-1185">Reference proteome</keyword>
<evidence type="ECO:0000256" key="1">
    <source>
        <dbReference type="SAM" id="MobiDB-lite"/>
    </source>
</evidence>
<evidence type="ECO:0008006" key="5">
    <source>
        <dbReference type="Google" id="ProtNLM"/>
    </source>
</evidence>
<dbReference type="AlphaFoldDB" id="F8JVF9"/>
<gene>
    <name evidence="3" type="ordered locus">SCATT_20730</name>
</gene>
<proteinExistence type="predicted"/>
<dbReference type="OrthoDB" id="4305297at2"/>
<feature type="compositionally biased region" description="Low complexity" evidence="1">
    <location>
        <begin position="171"/>
        <end position="182"/>
    </location>
</feature>
<dbReference type="EMBL" id="CP003219">
    <property type="protein sequence ID" value="AEW94444.1"/>
    <property type="molecule type" value="Genomic_DNA"/>
</dbReference>
<keyword evidence="2" id="KW-0812">Transmembrane</keyword>
<feature type="compositionally biased region" description="Basic residues" evidence="1">
    <location>
        <begin position="183"/>
        <end position="194"/>
    </location>
</feature>
<feature type="region of interest" description="Disordered" evidence="1">
    <location>
        <begin position="165"/>
        <end position="194"/>
    </location>
</feature>
<name>F8JVF9_STREN</name>
<dbReference type="Proteomes" id="UP000007842">
    <property type="component" value="Chromosome"/>
</dbReference>
<dbReference type="KEGG" id="scy:SCATT_20730"/>
<feature type="transmembrane region" description="Helical" evidence="2">
    <location>
        <begin position="44"/>
        <end position="63"/>
    </location>
</feature>
<keyword evidence="2" id="KW-1133">Transmembrane helix</keyword>
<sequence>MGRGAYGLARVAVLVRTAAKWCWWPGLVAAAGGAFVPGYTGARIGLLGGVALFVAAALVTFLARARRYTALAGDAVRADRAVVLQDRRVTARAWLRPRRWWLLLAFVAALASSAAAPGAGGLLLAGAGAGLWAKAVRLGRWEHRHAVLLWVRPEQALRHGPAGGGVTGYETTGPAAGDARPGGARRTKTVVRAA</sequence>
<evidence type="ECO:0000313" key="3">
    <source>
        <dbReference type="EMBL" id="AEW94444.1"/>
    </source>
</evidence>
<dbReference type="PATRIC" id="fig|1003195.11.peg.3609"/>
<feature type="transmembrane region" description="Helical" evidence="2">
    <location>
        <begin position="21"/>
        <end position="38"/>
    </location>
</feature>
<evidence type="ECO:0000256" key="2">
    <source>
        <dbReference type="SAM" id="Phobius"/>
    </source>
</evidence>
<protein>
    <recommendedName>
        <fullName evidence="5">Integral membrane protein</fullName>
    </recommendedName>
</protein>